<dbReference type="AlphaFoldDB" id="A0A0L8GG45"/>
<sequence length="33" mass="3847">MEIYCPKCSLLQRMVFLQVNFKSLAALYWVPGP</sequence>
<evidence type="ECO:0000313" key="1">
    <source>
        <dbReference type="EMBL" id="KOF75819.1"/>
    </source>
</evidence>
<gene>
    <name evidence="1" type="ORF">OCBIM_22034223mg</name>
</gene>
<dbReference type="EMBL" id="KQ422014">
    <property type="protein sequence ID" value="KOF75819.1"/>
    <property type="molecule type" value="Genomic_DNA"/>
</dbReference>
<organism evidence="1">
    <name type="scientific">Octopus bimaculoides</name>
    <name type="common">California two-spotted octopus</name>
    <dbReference type="NCBI Taxonomy" id="37653"/>
    <lineage>
        <taxon>Eukaryota</taxon>
        <taxon>Metazoa</taxon>
        <taxon>Spiralia</taxon>
        <taxon>Lophotrochozoa</taxon>
        <taxon>Mollusca</taxon>
        <taxon>Cephalopoda</taxon>
        <taxon>Coleoidea</taxon>
        <taxon>Octopodiformes</taxon>
        <taxon>Octopoda</taxon>
        <taxon>Incirrata</taxon>
        <taxon>Octopodidae</taxon>
        <taxon>Octopus</taxon>
    </lineage>
</organism>
<proteinExistence type="predicted"/>
<accession>A0A0L8GG45</accession>
<name>A0A0L8GG45_OCTBM</name>
<reference evidence="1" key="1">
    <citation type="submission" date="2015-07" db="EMBL/GenBank/DDBJ databases">
        <title>MeaNS - Measles Nucleotide Surveillance Program.</title>
        <authorList>
            <person name="Tran T."/>
            <person name="Druce J."/>
        </authorList>
    </citation>
    <scope>NUCLEOTIDE SEQUENCE</scope>
    <source>
        <strain evidence="1">UCB-OBI-ISO-001</strain>
        <tissue evidence="1">Gonad</tissue>
    </source>
</reference>
<protein>
    <submittedName>
        <fullName evidence="1">Uncharacterized protein</fullName>
    </submittedName>
</protein>